<feature type="transmembrane region" description="Helical" evidence="4">
    <location>
        <begin position="738"/>
        <end position="755"/>
    </location>
</feature>
<dbReference type="InterPro" id="IPR000742">
    <property type="entry name" value="EGF"/>
</dbReference>
<keyword evidence="3" id="KW-1015">Disulfide bond</keyword>
<feature type="transmembrane region" description="Helical" evidence="4">
    <location>
        <begin position="896"/>
        <end position="916"/>
    </location>
</feature>
<evidence type="ECO:0000259" key="5">
    <source>
        <dbReference type="SMART" id="SM00181"/>
    </source>
</evidence>
<feature type="domain" description="EGF-like" evidence="5">
    <location>
        <begin position="233"/>
        <end position="265"/>
    </location>
</feature>
<gene>
    <name evidence="6" type="ORF">POCTA_138.1.T0060132</name>
</gene>
<proteinExistence type="predicted"/>
<comment type="caution">
    <text evidence="6">The sequence shown here is derived from an EMBL/GenBank/DDBJ whole genome shotgun (WGS) entry which is preliminary data.</text>
</comment>
<feature type="transmembrane region" description="Helical" evidence="4">
    <location>
        <begin position="608"/>
        <end position="632"/>
    </location>
</feature>
<feature type="transmembrane region" description="Helical" evidence="4">
    <location>
        <begin position="807"/>
        <end position="827"/>
    </location>
</feature>
<sequence>MYAFDGCFSFNYDCVEGCMNCIKGVCINCQNGWYYANKSCRPICGDLILKSYEECDDGNQIAYDGCHNCKFSCPLDCEICQFGLCLQYGQSNQQQLQNVLQDCKPILILQNDKCVMACYDFEGDRFVENFGCYLQRNTLVQELIYQKVFIEQFVGQKIYQTVRDNVIYLVNQINKNYIEQCNQNAQEICLECEIGYELSINHRQCVPKCGDGIIQNLEICDDSNNLQQDGCYKCQQSCQLECLNCVNGICLICPEGWQLINNTCQQICGDGLIAIQSNEQCDDGNQIDGDGCFLCQFECSPYCLYCIDQNECQYCQNHFELIKKGCRPICGDLYIVEGLEDCDDGNQISNDGCHECQFQCEINCQTCIKGKCIEYQKPEEPITNDTTIIIQQIDQICSQGCLFCLEGKCQYCDNISTLQNEQCVQCGNGIIQEDEFCDDGNTINNDGCSEHCNIEQGWDCNIPNEQFSQCYKITQLSLNFLNQTYNTQYLSFTYTKKVRLNQSNQTFIDQASVFIKDLDSDQYNLSIEPVTEIIFELVRDINYIIKLTFLEQIENKTTLTVSLTTILLDENNILVPPSSSDTELKIPQVMDVVQMQNTQRLKVVGQRIMMGLSGFGVLCLLFGQLASFLEILDILQYQSYLRFINVEFPQNLYIYFQSSDFVQIQNILINFRIEETLNLFIYQDNIQSKGKFYEYQLNADLLSNIYGQVVQILVIFFCYLLLMFYIFLTKNTKCTARYLYNIRIINCKIVTYIAIKLYYLNRRIHKLTQKKLSQEFIFFFQSNSFDLIFKTLLFLDSNVLLNLRSKISFGICLMLFVVVIKSLIIPFQRMSKLGGIKNFKEQQLESIILLKKFLFLLILIKIQVEPLLQCFLLSFCQLLFIQVIWFFSLANSKFEFILILLNEFPIMLFTFMNAAFCSDFLQYFNQQTKLFIGFFLIGILLISIFGPIIKQISRIYNKMSNFLSERKERIKKIQIQSIFYTFTYKMK</sequence>
<keyword evidence="7" id="KW-1185">Reference proteome</keyword>
<dbReference type="Pfam" id="PF13948">
    <property type="entry name" value="DUF4215"/>
    <property type="match status" value="5"/>
</dbReference>
<dbReference type="EMBL" id="CAJJDP010000005">
    <property type="protein sequence ID" value="CAD8134962.1"/>
    <property type="molecule type" value="Genomic_DNA"/>
</dbReference>
<accession>A0A8S1S5U3</accession>
<dbReference type="Proteomes" id="UP000683925">
    <property type="component" value="Unassembled WGS sequence"/>
</dbReference>
<dbReference type="PANTHER" id="PTHR38934">
    <property type="entry name" value="HYPHALLY REGULATED CELL WALL PROTEIN 1"/>
    <property type="match status" value="1"/>
</dbReference>
<dbReference type="SMART" id="SM00181">
    <property type="entry name" value="EGF"/>
    <property type="match status" value="3"/>
</dbReference>
<feature type="domain" description="EGF-like" evidence="5">
    <location>
        <begin position="298"/>
        <end position="327"/>
    </location>
</feature>
<feature type="transmembrane region" description="Helical" evidence="4">
    <location>
        <begin position="870"/>
        <end position="889"/>
    </location>
</feature>
<evidence type="ECO:0000313" key="6">
    <source>
        <dbReference type="EMBL" id="CAD8134962.1"/>
    </source>
</evidence>
<protein>
    <recommendedName>
        <fullName evidence="5">EGF-like domain-containing protein</fullName>
    </recommendedName>
</protein>
<organism evidence="6 7">
    <name type="scientific">Paramecium octaurelia</name>
    <dbReference type="NCBI Taxonomy" id="43137"/>
    <lineage>
        <taxon>Eukaryota</taxon>
        <taxon>Sar</taxon>
        <taxon>Alveolata</taxon>
        <taxon>Ciliophora</taxon>
        <taxon>Intramacronucleata</taxon>
        <taxon>Oligohymenophorea</taxon>
        <taxon>Peniculida</taxon>
        <taxon>Parameciidae</taxon>
        <taxon>Paramecium</taxon>
    </lineage>
</organism>
<dbReference type="InterPro" id="IPR011936">
    <property type="entry name" value="Myxo_disulph_rpt"/>
</dbReference>
<evidence type="ECO:0000256" key="3">
    <source>
        <dbReference type="ARBA" id="ARBA00023157"/>
    </source>
</evidence>
<dbReference type="PANTHER" id="PTHR38934:SF6">
    <property type="entry name" value="CHROMOSOME UNDETERMINED SCAFFOLD_176, WHOLE GENOME SHOTGUN SEQUENCE"/>
    <property type="match status" value="1"/>
</dbReference>
<dbReference type="OrthoDB" id="409374at2759"/>
<feature type="transmembrane region" description="Helical" evidence="4">
    <location>
        <begin position="705"/>
        <end position="726"/>
    </location>
</feature>
<name>A0A8S1S5U3_PAROT</name>
<dbReference type="NCBIfam" id="TIGR02232">
    <property type="entry name" value="myxo_disulf_rpt"/>
    <property type="match status" value="4"/>
</dbReference>
<feature type="transmembrane region" description="Helical" evidence="4">
    <location>
        <begin position="928"/>
        <end position="949"/>
    </location>
</feature>
<evidence type="ECO:0000256" key="4">
    <source>
        <dbReference type="SAM" id="Phobius"/>
    </source>
</evidence>
<keyword evidence="4" id="KW-1133">Transmembrane helix</keyword>
<reference evidence="6" key="1">
    <citation type="submission" date="2021-01" db="EMBL/GenBank/DDBJ databases">
        <authorList>
            <consortium name="Genoscope - CEA"/>
            <person name="William W."/>
        </authorList>
    </citation>
    <scope>NUCLEOTIDE SEQUENCE</scope>
</reference>
<keyword evidence="2" id="KW-0677">Repeat</keyword>
<keyword evidence="1" id="KW-0732">Signal</keyword>
<dbReference type="AlphaFoldDB" id="A0A8S1S5U3"/>
<keyword evidence="4" id="KW-0472">Membrane</keyword>
<evidence type="ECO:0000313" key="7">
    <source>
        <dbReference type="Proteomes" id="UP000683925"/>
    </source>
</evidence>
<evidence type="ECO:0000256" key="2">
    <source>
        <dbReference type="ARBA" id="ARBA00022737"/>
    </source>
</evidence>
<keyword evidence="4" id="KW-0812">Transmembrane</keyword>
<dbReference type="OMA" id="INCQNGW"/>
<evidence type="ECO:0000256" key="1">
    <source>
        <dbReference type="ARBA" id="ARBA00022729"/>
    </source>
</evidence>
<feature type="domain" description="EGF-like" evidence="5">
    <location>
        <begin position="13"/>
        <end position="41"/>
    </location>
</feature>